<comment type="caution">
    <text evidence="5">The sequence shown here is derived from an EMBL/GenBank/DDBJ whole genome shotgun (WGS) entry which is preliminary data.</text>
</comment>
<dbReference type="InterPro" id="IPR036291">
    <property type="entry name" value="NAD(P)-bd_dom_sf"/>
</dbReference>
<dbReference type="InterPro" id="IPR000683">
    <property type="entry name" value="Gfo/Idh/MocA-like_OxRdtase_N"/>
</dbReference>
<proteinExistence type="inferred from homology"/>
<dbReference type="AlphaFoldDB" id="A0A6A4X516"/>
<dbReference type="SUPFAM" id="SSF51735">
    <property type="entry name" value="NAD(P)-binding Rossmann-fold domains"/>
    <property type="match status" value="1"/>
</dbReference>
<dbReference type="Pfam" id="PF01408">
    <property type="entry name" value="GFO_IDH_MocA"/>
    <property type="match status" value="1"/>
</dbReference>
<feature type="domain" description="Gfo/Idh/MocA-like oxidoreductase N-terminal" evidence="3">
    <location>
        <begin position="5"/>
        <end position="114"/>
    </location>
</feature>
<gene>
    <name evidence="5" type="primary">GFOD2</name>
    <name evidence="5" type="ORF">FJT64_017982</name>
</gene>
<reference evidence="5 6" key="1">
    <citation type="submission" date="2019-07" db="EMBL/GenBank/DDBJ databases">
        <title>Draft genome assembly of a fouling barnacle, Amphibalanus amphitrite (Darwin, 1854): The first reference genome for Thecostraca.</title>
        <authorList>
            <person name="Kim W."/>
        </authorList>
    </citation>
    <scope>NUCLEOTIDE SEQUENCE [LARGE SCALE GENOMIC DNA]</scope>
    <source>
        <strain evidence="5">SNU_AA5</strain>
        <tissue evidence="5">Soma without cirri and trophi</tissue>
    </source>
</reference>
<dbReference type="PANTHER" id="PTHR43818:SF11">
    <property type="entry name" value="BCDNA.GH03377"/>
    <property type="match status" value="1"/>
</dbReference>
<dbReference type="PANTHER" id="PTHR43818">
    <property type="entry name" value="BCDNA.GH03377"/>
    <property type="match status" value="1"/>
</dbReference>
<comment type="similarity">
    <text evidence="1">Belongs to the Gfo/Idh/MocA family.</text>
</comment>
<dbReference type="GO" id="GO:0016491">
    <property type="term" value="F:oxidoreductase activity"/>
    <property type="evidence" value="ECO:0007669"/>
    <property type="project" value="UniProtKB-KW"/>
</dbReference>
<evidence type="ECO:0000313" key="5">
    <source>
        <dbReference type="EMBL" id="KAF0311160.1"/>
    </source>
</evidence>
<evidence type="ECO:0000256" key="2">
    <source>
        <dbReference type="ARBA" id="ARBA00023002"/>
    </source>
</evidence>
<protein>
    <submittedName>
        <fullName evidence="5">Glucose-fructose oxidoreductase domain-containing protein 2</fullName>
    </submittedName>
</protein>
<dbReference type="Pfam" id="PF22725">
    <property type="entry name" value="GFO_IDH_MocA_C3"/>
    <property type="match status" value="1"/>
</dbReference>
<dbReference type="Gene3D" id="3.40.50.720">
    <property type="entry name" value="NAD(P)-binding Rossmann-like Domain"/>
    <property type="match status" value="1"/>
</dbReference>
<dbReference type="SUPFAM" id="SSF55347">
    <property type="entry name" value="Glyceraldehyde-3-phosphate dehydrogenase-like, C-terminal domain"/>
    <property type="match status" value="1"/>
</dbReference>
<dbReference type="OrthoDB" id="446809at2759"/>
<evidence type="ECO:0000313" key="6">
    <source>
        <dbReference type="Proteomes" id="UP000440578"/>
    </source>
</evidence>
<keyword evidence="6" id="KW-1185">Reference proteome</keyword>
<name>A0A6A4X516_AMPAM</name>
<organism evidence="5 6">
    <name type="scientific">Amphibalanus amphitrite</name>
    <name type="common">Striped barnacle</name>
    <name type="synonym">Balanus amphitrite</name>
    <dbReference type="NCBI Taxonomy" id="1232801"/>
    <lineage>
        <taxon>Eukaryota</taxon>
        <taxon>Metazoa</taxon>
        <taxon>Ecdysozoa</taxon>
        <taxon>Arthropoda</taxon>
        <taxon>Crustacea</taxon>
        <taxon>Multicrustacea</taxon>
        <taxon>Cirripedia</taxon>
        <taxon>Thoracica</taxon>
        <taxon>Thoracicalcarea</taxon>
        <taxon>Balanomorpha</taxon>
        <taxon>Balanoidea</taxon>
        <taxon>Balanidae</taxon>
        <taxon>Amphibalaninae</taxon>
        <taxon>Amphibalanus</taxon>
    </lineage>
</organism>
<dbReference type="EMBL" id="VIIS01000257">
    <property type="protein sequence ID" value="KAF0311160.1"/>
    <property type="molecule type" value="Genomic_DNA"/>
</dbReference>
<dbReference type="Gene3D" id="3.30.360.10">
    <property type="entry name" value="Dihydrodipicolinate Reductase, domain 2"/>
    <property type="match status" value="1"/>
</dbReference>
<accession>A0A6A4X516</accession>
<dbReference type="GO" id="GO:0000166">
    <property type="term" value="F:nucleotide binding"/>
    <property type="evidence" value="ECO:0007669"/>
    <property type="project" value="InterPro"/>
</dbReference>
<feature type="domain" description="GFO/IDH/MocA-like oxidoreductase" evidence="4">
    <location>
        <begin position="131"/>
        <end position="260"/>
    </location>
</feature>
<keyword evidence="2" id="KW-0560">Oxidoreductase</keyword>
<dbReference type="InterPro" id="IPR050463">
    <property type="entry name" value="Gfo/Idh/MocA_oxidrdct_glycsds"/>
</dbReference>
<sequence length="372" mass="39448">MLPGVGVFGTGKLLEAVVPHLRSLGFHVVALWGQTLDDAAKTAAALKIDYHTARVDDVLLRRDVDLVLVLAPPSLQSQIAVKAMGIGKHVVCDRPAGLCQSELLKMVLAAQYYPSLLSVVGYGLRYLPAVKLMRQAVRDGYVGDVRLVEARVTCGSLLDGSGYSWLCEPAMGGGLLSLIGSHVIDLVSHVIGQRARRVHGTLRTYTRQTRLIAGIRHVASDDFSSFQMEMDGGALVTVSLNAHLSGLQQEVTVCGDWGHLTLRGADLAGFRAGQHETLHRAAAEEGAAPPLPAAGPQPALHAAGLLRLLTAVAGSFSAGEPLAEAASFQDGQYVTAVMEAVRASSATQAWTQVNIRDQPLEVNYLGMALKQG</sequence>
<dbReference type="Proteomes" id="UP000440578">
    <property type="component" value="Unassembled WGS sequence"/>
</dbReference>
<evidence type="ECO:0000259" key="4">
    <source>
        <dbReference type="Pfam" id="PF22725"/>
    </source>
</evidence>
<evidence type="ECO:0000259" key="3">
    <source>
        <dbReference type="Pfam" id="PF01408"/>
    </source>
</evidence>
<dbReference type="InterPro" id="IPR055170">
    <property type="entry name" value="GFO_IDH_MocA-like_dom"/>
</dbReference>
<evidence type="ECO:0000256" key="1">
    <source>
        <dbReference type="ARBA" id="ARBA00010928"/>
    </source>
</evidence>